<dbReference type="InterPro" id="IPR009003">
    <property type="entry name" value="Peptidase_S1_PA"/>
</dbReference>
<reference evidence="9 10" key="1">
    <citation type="submission" date="2017-06" db="EMBL/GenBank/DDBJ databases">
        <title>Aedes aegypti genome working group (AGWG) sequencing and assembly.</title>
        <authorList>
            <consortium name="Aedes aegypti Genome Working Group (AGWG)"/>
            <person name="Matthews B.J."/>
        </authorList>
    </citation>
    <scope>NUCLEOTIDE SEQUENCE [LARGE SCALE GENOMIC DNA]</scope>
    <source>
        <strain evidence="9 10">LVP_AGWG</strain>
    </source>
</reference>
<dbReference type="InterPro" id="IPR001254">
    <property type="entry name" value="Trypsin_dom"/>
</dbReference>
<evidence type="ECO:0000256" key="3">
    <source>
        <dbReference type="ARBA" id="ARBA00023157"/>
    </source>
</evidence>
<keyword evidence="2" id="KW-0964">Secreted</keyword>
<proteinExistence type="inferred from homology"/>
<dbReference type="Proteomes" id="UP000008820">
    <property type="component" value="Chromosome 3"/>
</dbReference>
<comment type="subcellular location">
    <subcellularLocation>
        <location evidence="1">Secreted</location>
    </subcellularLocation>
</comment>
<dbReference type="Gene3D" id="2.40.10.10">
    <property type="entry name" value="Trypsin-like serine proteases"/>
    <property type="match status" value="2"/>
</dbReference>
<evidence type="ECO:0000256" key="1">
    <source>
        <dbReference type="ARBA" id="ARBA00004613"/>
    </source>
</evidence>
<evidence type="ECO:0000259" key="8">
    <source>
        <dbReference type="PROSITE" id="PS50240"/>
    </source>
</evidence>
<dbReference type="GO" id="GO:0004252">
    <property type="term" value="F:serine-type endopeptidase activity"/>
    <property type="evidence" value="ECO:0007669"/>
    <property type="project" value="InterPro"/>
</dbReference>
<dbReference type="Pfam" id="PF18322">
    <property type="entry name" value="CLIP_1"/>
    <property type="match status" value="1"/>
</dbReference>
<dbReference type="Pfam" id="PF00089">
    <property type="entry name" value="Trypsin"/>
    <property type="match status" value="1"/>
</dbReference>
<feature type="signal peptide" evidence="7">
    <location>
        <begin position="1"/>
        <end position="18"/>
    </location>
</feature>
<dbReference type="PROSITE" id="PS50240">
    <property type="entry name" value="TRYPSIN_DOM"/>
    <property type="match status" value="1"/>
</dbReference>
<dbReference type="PANTHER" id="PTHR24258:SF129">
    <property type="entry name" value="LP15124P-RELATED"/>
    <property type="match status" value="1"/>
</dbReference>
<dbReference type="FunFam" id="2.40.10.10:FF:000038">
    <property type="entry name" value="Serine protease"/>
    <property type="match status" value="1"/>
</dbReference>
<accession>A0A903TU18</accession>
<protein>
    <recommendedName>
        <fullName evidence="5">Phenoloxidase-activating factor 2</fullName>
    </recommendedName>
    <alternativeName>
        <fullName evidence="6">Prophenoloxidase-activating factor II</fullName>
    </alternativeName>
</protein>
<name>A0A903TU18_AEDAE</name>
<dbReference type="SMART" id="SM00020">
    <property type="entry name" value="Tryp_SPc"/>
    <property type="match status" value="1"/>
</dbReference>
<evidence type="ECO:0000256" key="4">
    <source>
        <dbReference type="ARBA" id="ARBA00024195"/>
    </source>
</evidence>
<feature type="chain" id="PRO_5036896068" description="Phenoloxidase-activating factor 2" evidence="7">
    <location>
        <begin position="19"/>
        <end position="762"/>
    </location>
</feature>
<dbReference type="AlphaFoldDB" id="A0A903TU18"/>
<dbReference type="GO" id="GO:0006508">
    <property type="term" value="P:proteolysis"/>
    <property type="evidence" value="ECO:0007669"/>
    <property type="project" value="InterPro"/>
</dbReference>
<evidence type="ECO:0000256" key="2">
    <source>
        <dbReference type="ARBA" id="ARBA00022525"/>
    </source>
</evidence>
<gene>
    <name evidence="9" type="primary">5575325</name>
</gene>
<reference evidence="9" key="2">
    <citation type="submission" date="2022-10" db="UniProtKB">
        <authorList>
            <consortium name="EnsemblMetazoa"/>
        </authorList>
    </citation>
    <scope>IDENTIFICATION</scope>
    <source>
        <strain evidence="9">LVP_AGWG</strain>
    </source>
</reference>
<dbReference type="GO" id="GO:0005576">
    <property type="term" value="C:extracellular region"/>
    <property type="evidence" value="ECO:0007669"/>
    <property type="project" value="UniProtKB-SubCell"/>
</dbReference>
<comment type="similarity">
    <text evidence="4">Belongs to the peptidase S1 family. CLIP subfamily.</text>
</comment>
<keyword evidence="7" id="KW-0732">Signal</keyword>
<dbReference type="SUPFAM" id="SSF50494">
    <property type="entry name" value="Trypsin-like serine proteases"/>
    <property type="match status" value="1"/>
</dbReference>
<organism evidence="9 10">
    <name type="scientific">Aedes aegypti</name>
    <name type="common">Yellowfever mosquito</name>
    <name type="synonym">Culex aegypti</name>
    <dbReference type="NCBI Taxonomy" id="7159"/>
    <lineage>
        <taxon>Eukaryota</taxon>
        <taxon>Metazoa</taxon>
        <taxon>Ecdysozoa</taxon>
        <taxon>Arthropoda</taxon>
        <taxon>Hexapoda</taxon>
        <taxon>Insecta</taxon>
        <taxon>Pterygota</taxon>
        <taxon>Neoptera</taxon>
        <taxon>Endopterygota</taxon>
        <taxon>Diptera</taxon>
        <taxon>Nematocera</taxon>
        <taxon>Culicoidea</taxon>
        <taxon>Culicidae</taxon>
        <taxon>Culicinae</taxon>
        <taxon>Aedini</taxon>
        <taxon>Aedes</taxon>
        <taxon>Stegomyia</taxon>
    </lineage>
</organism>
<dbReference type="EnsemblMetazoa" id="AAEL002580-RB">
    <property type="protein sequence ID" value="AAEL002580-PB"/>
    <property type="gene ID" value="AAEL002580"/>
</dbReference>
<sequence>MASLRVFLIFEIIIVLFPSELNFQILFASPQNYFNLTCDLADGKEGYCVDAFLCRDNVINVDGAGIVDLRFSDDCENYLLKCCSIETACEDNKGTCVPANRCEAEWNSPNYKIFRESDECEWNDYKCCPNEKVKEPSNPVAECDVDSICVPDADCLVQPDGNGLLEARSSICSGTETCCPRRQIRKTVTSPCQEIGGQCVPQGQCSSVFSVDIRITTCDEPGFECCMESPATTASTPFLGKSCVRGSGKCVPRKECKGTVYRDRDNECGGLVCCAGAVEPSVTSTTTSRPVTSWKSCMNNSGMCTQRNQCKGTVYKDRYNECEGSVCCATLTPAVILPIGKSCFNNNGKCTLKNECEGVVYRDRHNECEGLVCCATQRTTDPTTPPTIPTPTTTRKPVTLGKSCLDNSGKCTQRKDCQGTVYRDRKNECDGLVCCATATEPVRTCNSMKGTCVADQSCLRKTTHRAVDCSTNTVCCLEVEIEVKECGYRNEKGIKFNTINRNDRESQYGEFPWMVAIMVNEAGVSKYVCSGSLIHPGVVLTSAECVKKYRRTSDDLTIRGGEWDMASTLEPIPHQERRVMKIISHSGFQPHTLLNNVALVFLDDEFNLGSTVNTICLPPQNFQIDNGEVTGTGWGSTPQDRKKYQQILKSIDLPYTPKSDCERKLQKATSNRSFKLHPSFICAGGETGVDTCAGDAGAPIIYYIPDDVELRYYAVGMVSWGVGCGRAGTPAVYTDIGVFKEWIDREMEQEGLSTSYYEYVPV</sequence>
<dbReference type="OrthoDB" id="93931at2759"/>
<keyword evidence="3" id="KW-1015">Disulfide bond</keyword>
<dbReference type="CDD" id="cd00190">
    <property type="entry name" value="Tryp_SPc"/>
    <property type="match status" value="1"/>
</dbReference>
<feature type="domain" description="Peptidase S1" evidence="8">
    <location>
        <begin position="498"/>
        <end position="748"/>
    </location>
</feature>
<evidence type="ECO:0000256" key="7">
    <source>
        <dbReference type="SAM" id="SignalP"/>
    </source>
</evidence>
<dbReference type="InterPro" id="IPR041515">
    <property type="entry name" value="PPAF-2-like_Clip"/>
</dbReference>
<evidence type="ECO:0000313" key="9">
    <source>
        <dbReference type="EnsemblMetazoa" id="AAEL002580-PB"/>
    </source>
</evidence>
<evidence type="ECO:0000313" key="10">
    <source>
        <dbReference type="Proteomes" id="UP000008820"/>
    </source>
</evidence>
<evidence type="ECO:0000256" key="5">
    <source>
        <dbReference type="ARBA" id="ARBA00068096"/>
    </source>
</evidence>
<dbReference type="InterPro" id="IPR043504">
    <property type="entry name" value="Peptidase_S1_PA_chymotrypsin"/>
</dbReference>
<evidence type="ECO:0000256" key="6">
    <source>
        <dbReference type="ARBA" id="ARBA00076468"/>
    </source>
</evidence>
<dbReference type="PRINTS" id="PR00722">
    <property type="entry name" value="CHYMOTRYPSIN"/>
</dbReference>
<dbReference type="PANTHER" id="PTHR24258">
    <property type="entry name" value="SERINE PROTEASE-RELATED"/>
    <property type="match status" value="1"/>
</dbReference>
<dbReference type="InterPro" id="IPR001314">
    <property type="entry name" value="Peptidase_S1A"/>
</dbReference>
<keyword evidence="10" id="KW-1185">Reference proteome</keyword>